<dbReference type="InterPro" id="IPR031704">
    <property type="entry name" value="Glyco_hydro_36_N"/>
</dbReference>
<dbReference type="InterPro" id="IPR038417">
    <property type="entry name" value="Alpga-gal_N_sf"/>
</dbReference>
<dbReference type="AlphaFoldDB" id="A0A089HNR8"/>
<dbReference type="eggNOG" id="COG3345">
    <property type="taxonomic scope" value="Bacteria"/>
</dbReference>
<dbReference type="STRING" id="44251.PDUR_08725"/>
<dbReference type="KEGG" id="pdu:PDUR_08725"/>
<reference evidence="2 3" key="1">
    <citation type="submission" date="2014-08" db="EMBL/GenBank/DDBJ databases">
        <title>Comparative genomics of the Paenibacillus odorifer group.</title>
        <authorList>
            <person name="den Bakker H.C."/>
            <person name="Tsai Y.-C."/>
            <person name="Martin N."/>
            <person name="Korlach J."/>
            <person name="Wiedmann M."/>
        </authorList>
    </citation>
    <scope>NUCLEOTIDE SEQUENCE [LARGE SCALE GENOMIC DNA]</scope>
    <source>
        <strain evidence="2 3">DSM 1735</strain>
    </source>
</reference>
<dbReference type="Pfam" id="PF16875">
    <property type="entry name" value="Glyco_hydro_36N"/>
    <property type="match status" value="1"/>
</dbReference>
<proteinExistence type="predicted"/>
<evidence type="ECO:0000313" key="2">
    <source>
        <dbReference type="EMBL" id="AIQ12008.1"/>
    </source>
</evidence>
<dbReference type="Gene3D" id="2.70.98.60">
    <property type="entry name" value="alpha-galactosidase from lactobacil brevis"/>
    <property type="match status" value="1"/>
</dbReference>
<dbReference type="OrthoDB" id="9758822at2"/>
<evidence type="ECO:0000313" key="3">
    <source>
        <dbReference type="Proteomes" id="UP000029409"/>
    </source>
</evidence>
<keyword evidence="3" id="KW-1185">Reference proteome</keyword>
<dbReference type="Proteomes" id="UP000029409">
    <property type="component" value="Chromosome"/>
</dbReference>
<accession>A0A089HNR8</accession>
<organism evidence="2 3">
    <name type="scientific">Paenibacillus durus</name>
    <name type="common">Paenibacillus azotofixans</name>
    <dbReference type="NCBI Taxonomy" id="44251"/>
    <lineage>
        <taxon>Bacteria</taxon>
        <taxon>Bacillati</taxon>
        <taxon>Bacillota</taxon>
        <taxon>Bacilli</taxon>
        <taxon>Bacillales</taxon>
        <taxon>Paenibacillaceae</taxon>
        <taxon>Paenibacillus</taxon>
    </lineage>
</organism>
<protein>
    <recommendedName>
        <fullName evidence="1">Glycosyl hydrolase family 36 N-terminal domain-containing protein</fullName>
    </recommendedName>
</protein>
<gene>
    <name evidence="2" type="ORF">PDUR_08725</name>
</gene>
<name>A0A089HNR8_PAEDU</name>
<evidence type="ECO:0000259" key="1">
    <source>
        <dbReference type="Pfam" id="PF16875"/>
    </source>
</evidence>
<dbReference type="RefSeq" id="WP_042205879.1">
    <property type="nucleotide sequence ID" value="NZ_CP009288.1"/>
</dbReference>
<dbReference type="EMBL" id="CP009288">
    <property type="protein sequence ID" value="AIQ12008.1"/>
    <property type="molecule type" value="Genomic_DNA"/>
</dbReference>
<sequence length="230" mass="26100">MSIYFDETLKTFHLQTPGLSYVLQIIRDGHLSHRYWGARVEAFGDSNPLVYMERPLSPNPYPHEKTSGFSLDTLPREYPGYGTSDFREPAFQFEYEDGSAVVDLRYLSHRIFMGKPALEGLPATYAESDDEAETLELELRDDLTGLRALLLYTVFKRRDAIALSVRFVNDGGGRLKLLRAMSASVDFGDADYRMLHLSGGDELMNIGLRVPAGLLKGDFLSHIWRLERVE</sequence>
<feature type="domain" description="Glycosyl hydrolase family 36 N-terminal" evidence="1">
    <location>
        <begin position="29"/>
        <end position="199"/>
    </location>
</feature>